<evidence type="ECO:0000313" key="7">
    <source>
        <dbReference type="EMBL" id="MFC5729709.1"/>
    </source>
</evidence>
<dbReference type="InterPro" id="IPR001647">
    <property type="entry name" value="HTH_TetR"/>
</dbReference>
<organism evidence="7 8">
    <name type="scientific">Nocardioides vastitatis</name>
    <dbReference type="NCBI Taxonomy" id="2568655"/>
    <lineage>
        <taxon>Bacteria</taxon>
        <taxon>Bacillati</taxon>
        <taxon>Actinomycetota</taxon>
        <taxon>Actinomycetes</taxon>
        <taxon>Propionibacteriales</taxon>
        <taxon>Nocardioidaceae</taxon>
        <taxon>Nocardioides</taxon>
    </lineage>
</organism>
<dbReference type="InterPro" id="IPR009057">
    <property type="entry name" value="Homeodomain-like_sf"/>
</dbReference>
<dbReference type="PROSITE" id="PS50977">
    <property type="entry name" value="HTH_TETR_2"/>
    <property type="match status" value="1"/>
</dbReference>
<dbReference type="Proteomes" id="UP001596072">
    <property type="component" value="Unassembled WGS sequence"/>
</dbReference>
<comment type="caution">
    <text evidence="7">The sequence shown here is derived from an EMBL/GenBank/DDBJ whole genome shotgun (WGS) entry which is preliminary data.</text>
</comment>
<feature type="domain" description="HTH tetR-type" evidence="6">
    <location>
        <begin position="7"/>
        <end position="67"/>
    </location>
</feature>
<sequence length="186" mass="19979">MSGVQVRYRRADVVDRAIAVLDEHGLDALSMRKLAADLGVQPSALYHHFANKDALLAAVADELLARGRRATEVVTWEAELRLACVELRDAMLACRDGAALVALVHALGIGAQEPLGRMYDALARAGADEHLARIGARTLVHFVFGHVADEQLQRQARGDASASAEGGDFHLGLSLVLDGLRQRLGD</sequence>
<dbReference type="InterPro" id="IPR036271">
    <property type="entry name" value="Tet_transcr_reg_TetR-rel_C_sf"/>
</dbReference>
<dbReference type="PRINTS" id="PR00400">
    <property type="entry name" value="TETREPRESSOR"/>
</dbReference>
<dbReference type="SUPFAM" id="SSF48498">
    <property type="entry name" value="Tetracyclin repressor-like, C-terminal domain"/>
    <property type="match status" value="1"/>
</dbReference>
<keyword evidence="4" id="KW-0804">Transcription</keyword>
<evidence type="ECO:0000256" key="3">
    <source>
        <dbReference type="ARBA" id="ARBA00023125"/>
    </source>
</evidence>
<accession>A0ABW0ZJD6</accession>
<evidence type="ECO:0000256" key="2">
    <source>
        <dbReference type="ARBA" id="ARBA00023015"/>
    </source>
</evidence>
<reference evidence="8" key="1">
    <citation type="journal article" date="2019" name="Int. J. Syst. Evol. Microbiol.">
        <title>The Global Catalogue of Microorganisms (GCM) 10K type strain sequencing project: providing services to taxonomists for standard genome sequencing and annotation.</title>
        <authorList>
            <consortium name="The Broad Institute Genomics Platform"/>
            <consortium name="The Broad Institute Genome Sequencing Center for Infectious Disease"/>
            <person name="Wu L."/>
            <person name="Ma J."/>
        </authorList>
    </citation>
    <scope>NUCLEOTIDE SEQUENCE [LARGE SCALE GENOMIC DNA]</scope>
    <source>
        <strain evidence="8">YIM 94188</strain>
    </source>
</reference>
<keyword evidence="3 5" id="KW-0238">DNA-binding</keyword>
<dbReference type="InterPro" id="IPR003012">
    <property type="entry name" value="Tet_transcr_reg_TetR"/>
</dbReference>
<evidence type="ECO:0000256" key="5">
    <source>
        <dbReference type="PROSITE-ProRule" id="PRU00335"/>
    </source>
</evidence>
<proteinExistence type="predicted"/>
<dbReference type="PRINTS" id="PR00455">
    <property type="entry name" value="HTHTETR"/>
</dbReference>
<evidence type="ECO:0000259" key="6">
    <source>
        <dbReference type="PROSITE" id="PS50977"/>
    </source>
</evidence>
<name>A0ABW0ZJD6_9ACTN</name>
<gene>
    <name evidence="7" type="ORF">ACFPQB_12335</name>
</gene>
<feature type="DNA-binding region" description="H-T-H motif" evidence="5">
    <location>
        <begin position="30"/>
        <end position="49"/>
    </location>
</feature>
<dbReference type="PANTHER" id="PTHR30055">
    <property type="entry name" value="HTH-TYPE TRANSCRIPTIONAL REGULATOR RUTR"/>
    <property type="match status" value="1"/>
</dbReference>
<dbReference type="InterPro" id="IPR004111">
    <property type="entry name" value="Repressor_TetR_C"/>
</dbReference>
<dbReference type="InterPro" id="IPR050109">
    <property type="entry name" value="HTH-type_TetR-like_transc_reg"/>
</dbReference>
<keyword evidence="1" id="KW-0678">Repressor</keyword>
<dbReference type="Gene3D" id="1.10.357.10">
    <property type="entry name" value="Tetracycline Repressor, domain 2"/>
    <property type="match status" value="1"/>
</dbReference>
<protein>
    <submittedName>
        <fullName evidence="7">TetR family transcriptional regulator</fullName>
    </submittedName>
</protein>
<evidence type="ECO:0000256" key="4">
    <source>
        <dbReference type="ARBA" id="ARBA00023163"/>
    </source>
</evidence>
<keyword evidence="2" id="KW-0805">Transcription regulation</keyword>
<dbReference type="Pfam" id="PF00440">
    <property type="entry name" value="TetR_N"/>
    <property type="match status" value="1"/>
</dbReference>
<dbReference type="PANTHER" id="PTHR30055:SF151">
    <property type="entry name" value="TRANSCRIPTIONAL REGULATORY PROTEIN"/>
    <property type="match status" value="1"/>
</dbReference>
<keyword evidence="8" id="KW-1185">Reference proteome</keyword>
<dbReference type="RefSeq" id="WP_240769619.1">
    <property type="nucleotide sequence ID" value="NZ_JBHSNS010000005.1"/>
</dbReference>
<evidence type="ECO:0000313" key="8">
    <source>
        <dbReference type="Proteomes" id="UP001596072"/>
    </source>
</evidence>
<dbReference type="Pfam" id="PF02909">
    <property type="entry name" value="TetR_C_1"/>
    <property type="match status" value="1"/>
</dbReference>
<dbReference type="SUPFAM" id="SSF46689">
    <property type="entry name" value="Homeodomain-like"/>
    <property type="match status" value="1"/>
</dbReference>
<dbReference type="Gene3D" id="1.10.10.60">
    <property type="entry name" value="Homeodomain-like"/>
    <property type="match status" value="1"/>
</dbReference>
<evidence type="ECO:0000256" key="1">
    <source>
        <dbReference type="ARBA" id="ARBA00022491"/>
    </source>
</evidence>
<dbReference type="EMBL" id="JBHSNS010000005">
    <property type="protein sequence ID" value="MFC5729709.1"/>
    <property type="molecule type" value="Genomic_DNA"/>
</dbReference>